<protein>
    <submittedName>
        <fullName evidence="4">ABC transporter substrate-binding protein</fullName>
    </submittedName>
</protein>
<evidence type="ECO:0000256" key="3">
    <source>
        <dbReference type="ARBA" id="ARBA00022729"/>
    </source>
</evidence>
<dbReference type="PANTHER" id="PTHR43649:SF34">
    <property type="entry name" value="ABC TRANSPORTER PERIPLASMIC-BINDING PROTEIN YCJN-RELATED"/>
    <property type="match status" value="1"/>
</dbReference>
<dbReference type="Proteomes" id="UP000193577">
    <property type="component" value="Unassembled WGS sequence"/>
</dbReference>
<dbReference type="EMBL" id="NCXO01000063">
    <property type="protein sequence ID" value="OSC26494.1"/>
    <property type="molecule type" value="Genomic_DNA"/>
</dbReference>
<evidence type="ECO:0000256" key="2">
    <source>
        <dbReference type="ARBA" id="ARBA00022448"/>
    </source>
</evidence>
<proteinExistence type="inferred from homology"/>
<dbReference type="Gene3D" id="3.40.190.10">
    <property type="entry name" value="Periplasmic binding protein-like II"/>
    <property type="match status" value="1"/>
</dbReference>
<dbReference type="InterPro" id="IPR006059">
    <property type="entry name" value="SBP"/>
</dbReference>
<comment type="similarity">
    <text evidence="1">Belongs to the bacterial solute-binding protein 1 family.</text>
</comment>
<dbReference type="PANTHER" id="PTHR43649">
    <property type="entry name" value="ARABINOSE-BINDING PROTEIN-RELATED"/>
    <property type="match status" value="1"/>
</dbReference>
<dbReference type="InterPro" id="IPR050490">
    <property type="entry name" value="Bact_solute-bd_prot1"/>
</dbReference>
<dbReference type="RefSeq" id="WP_085305567.1">
    <property type="nucleotide sequence ID" value="NZ_AP022594.1"/>
</dbReference>
<evidence type="ECO:0000313" key="5">
    <source>
        <dbReference type="Proteomes" id="UP000193577"/>
    </source>
</evidence>
<evidence type="ECO:0000313" key="4">
    <source>
        <dbReference type="EMBL" id="OSC26494.1"/>
    </source>
</evidence>
<keyword evidence="2" id="KW-0813">Transport</keyword>
<keyword evidence="3" id="KW-0732">Signal</keyword>
<keyword evidence="5" id="KW-1185">Reference proteome</keyword>
<dbReference type="SUPFAM" id="SSF53850">
    <property type="entry name" value="Periplasmic binding protein-like II"/>
    <property type="match status" value="1"/>
</dbReference>
<evidence type="ECO:0000256" key="1">
    <source>
        <dbReference type="ARBA" id="ARBA00008520"/>
    </source>
</evidence>
<sequence length="479" mass="51187">MGNTAVGSVGPAVRGRGHRLAALLAAALLAVLAVAGCAPVATGTTISFYTPANDAATFATIARTCTEQAGGRYSVRQVSLPRSADDQRLQLARRLTGNDRSLDVMALDVVWTAEFAEAGWALPLADDPAGLAEADAVADALPGPLATARWRDRLYAAPLSTNTQLLWYRTDLVDPPPATWAEVLAEAARLHRAGGPGWIAVQAKQYEGLMVWFNTLLVSAGGQVLSDDGSRVTLTDTAEHRAATVAALETMRAVATNPGADPSITQTDESTARLAFEQGRAALEVNWPFVLPSLLENAIKGGVRFLPLDDNPGLRAAIDSTGAFSPSDAQFRTAYRDSRAVLGFAPYPSIDPDRPARVTLGGLNLAVAHTTRHRAEAFETVRCLRDRANQKFLSIRGGLPSVRDSLYDDTDFQAKFPQHTVIREQLRDAALRPQTPVYQVLSTRLAATLAPISAIDPQRTADELTREAQKALDGKGLIP</sequence>
<gene>
    <name evidence="4" type="ORF">B8W67_18515</name>
</gene>
<name>A0A7I7S8W5_9MYCO</name>
<dbReference type="OrthoDB" id="3495561at2"/>
<accession>A0A7I7S8W5</accession>
<organism evidence="4 5">
    <name type="scientific">Mycolicibacillus koreensis</name>
    <dbReference type="NCBI Taxonomy" id="1069220"/>
    <lineage>
        <taxon>Bacteria</taxon>
        <taxon>Bacillati</taxon>
        <taxon>Actinomycetota</taxon>
        <taxon>Actinomycetes</taxon>
        <taxon>Mycobacteriales</taxon>
        <taxon>Mycobacteriaceae</taxon>
        <taxon>Mycolicibacillus</taxon>
    </lineage>
</organism>
<dbReference type="Pfam" id="PF01547">
    <property type="entry name" value="SBP_bac_1"/>
    <property type="match status" value="1"/>
</dbReference>
<comment type="caution">
    <text evidence="4">The sequence shown here is derived from an EMBL/GenBank/DDBJ whole genome shotgun (WGS) entry which is preliminary data.</text>
</comment>
<dbReference type="AlphaFoldDB" id="A0A7I7S8W5"/>
<reference evidence="4 5" key="1">
    <citation type="submission" date="2017-04" db="EMBL/GenBank/DDBJ databases">
        <title>The new phylogeny of genus Mycobacterium.</title>
        <authorList>
            <person name="Tortoli E."/>
            <person name="Trovato A."/>
            <person name="Cirillo D.M."/>
        </authorList>
    </citation>
    <scope>NUCLEOTIDE SEQUENCE [LARGE SCALE GENOMIC DNA]</scope>
    <source>
        <strain evidence="4 5">KCTC 19819</strain>
    </source>
</reference>